<comment type="caution">
    <text evidence="1">The sequence shown here is derived from an EMBL/GenBank/DDBJ whole genome shotgun (WGS) entry which is preliminary data.</text>
</comment>
<dbReference type="EMBL" id="FMUI01000011">
    <property type="protein sequence ID" value="SCX57235.1"/>
    <property type="molecule type" value="Genomic_DNA"/>
</dbReference>
<reference evidence="1 2" key="1">
    <citation type="submission" date="2016-10" db="EMBL/GenBank/DDBJ databases">
        <authorList>
            <person name="Varghese N."/>
            <person name="Submissions S."/>
        </authorList>
    </citation>
    <scope>NUCLEOTIDE SEQUENCE [LARGE SCALE GENOMIC DNA]</scope>
    <source>
        <strain evidence="1 2">CGMCC 1.12102</strain>
    </source>
</reference>
<accession>A0A1G4YV65</accession>
<dbReference type="AlphaFoldDB" id="A0A1G4YV65"/>
<organism evidence="1 2">
    <name type="scientific">Kosakonia sacchari</name>
    <dbReference type="NCBI Taxonomy" id="1158459"/>
    <lineage>
        <taxon>Bacteria</taxon>
        <taxon>Pseudomonadati</taxon>
        <taxon>Pseudomonadota</taxon>
        <taxon>Gammaproteobacteria</taxon>
        <taxon>Enterobacterales</taxon>
        <taxon>Enterobacteriaceae</taxon>
        <taxon>Kosakonia</taxon>
    </lineage>
</organism>
<sequence>MALSDVKVRSAKPEAKAYKLADGEGMVWTDPAPVDDPAL</sequence>
<protein>
    <submittedName>
        <fullName evidence="1">Uncharacterized protein</fullName>
    </submittedName>
</protein>
<dbReference type="Proteomes" id="UP000183569">
    <property type="component" value="Unassembled WGS sequence"/>
</dbReference>
<proteinExistence type="predicted"/>
<gene>
    <name evidence="1" type="ORF">SAMN02927897_03488</name>
</gene>
<name>A0A1G4YV65_9ENTR</name>
<evidence type="ECO:0000313" key="1">
    <source>
        <dbReference type="EMBL" id="SCX57235.1"/>
    </source>
</evidence>
<evidence type="ECO:0000313" key="2">
    <source>
        <dbReference type="Proteomes" id="UP000183569"/>
    </source>
</evidence>